<reference evidence="3 4" key="1">
    <citation type="submission" date="2018-10" db="EMBL/GenBank/DDBJ databases">
        <authorList>
            <person name="Li J."/>
        </authorList>
    </citation>
    <scope>NUCLEOTIDE SEQUENCE [LARGE SCALE GENOMIC DNA]</scope>
    <source>
        <strain evidence="3 4">CCTCC AB209002</strain>
    </source>
</reference>
<dbReference type="Pfam" id="PF04909">
    <property type="entry name" value="Amidohydro_2"/>
    <property type="match status" value="1"/>
</dbReference>
<comment type="caution">
    <text evidence="3">The sequence shown here is derived from an EMBL/GenBank/DDBJ whole genome shotgun (WGS) entry which is preliminary data.</text>
</comment>
<dbReference type="SUPFAM" id="SSF51556">
    <property type="entry name" value="Metallo-dependent hydrolases"/>
    <property type="match status" value="1"/>
</dbReference>
<dbReference type="InterPro" id="IPR006680">
    <property type="entry name" value="Amidohydro-rel"/>
</dbReference>
<dbReference type="PANTHER" id="PTHR43569:SF2">
    <property type="entry name" value="AMIDOHYDROLASE-RELATED DOMAIN-CONTAINING PROTEIN"/>
    <property type="match status" value="1"/>
</dbReference>
<gene>
    <name evidence="3" type="ORF">D9V29_03215</name>
</gene>
<evidence type="ECO:0000313" key="4">
    <source>
        <dbReference type="Proteomes" id="UP000270299"/>
    </source>
</evidence>
<dbReference type="EMBL" id="RCUV01000003">
    <property type="protein sequence ID" value="RLP73029.1"/>
    <property type="molecule type" value="Genomic_DNA"/>
</dbReference>
<dbReference type="OrthoDB" id="5450317at2"/>
<name>A0A3L6ZYM7_9MICO</name>
<dbReference type="Gene3D" id="3.20.20.140">
    <property type="entry name" value="Metal-dependent hydrolases"/>
    <property type="match status" value="1"/>
</dbReference>
<proteinExistence type="inferred from homology"/>
<keyword evidence="3" id="KW-0378">Hydrolase</keyword>
<dbReference type="AlphaFoldDB" id="A0A3L6ZYM7"/>
<comment type="similarity">
    <text evidence="1">Belongs to the metallo-dependent hydrolases superfamily.</text>
</comment>
<accession>A0A3L6ZYM7</accession>
<dbReference type="InterPro" id="IPR032466">
    <property type="entry name" value="Metal_Hydrolase"/>
</dbReference>
<dbReference type="InterPro" id="IPR052350">
    <property type="entry name" value="Metallo-dep_Lactonases"/>
</dbReference>
<dbReference type="RefSeq" id="WP_121671885.1">
    <property type="nucleotide sequence ID" value="NZ_BMXM01000003.1"/>
</dbReference>
<evidence type="ECO:0000313" key="3">
    <source>
        <dbReference type="EMBL" id="RLP73029.1"/>
    </source>
</evidence>
<dbReference type="Proteomes" id="UP000270299">
    <property type="component" value="Unassembled WGS sequence"/>
</dbReference>
<dbReference type="PANTHER" id="PTHR43569">
    <property type="entry name" value="AMIDOHYDROLASE"/>
    <property type="match status" value="1"/>
</dbReference>
<evidence type="ECO:0000259" key="2">
    <source>
        <dbReference type="Pfam" id="PF04909"/>
    </source>
</evidence>
<keyword evidence="4" id="KW-1185">Reference proteome</keyword>
<dbReference type="GO" id="GO:0016787">
    <property type="term" value="F:hydrolase activity"/>
    <property type="evidence" value="ECO:0007669"/>
    <property type="project" value="UniProtKB-KW"/>
</dbReference>
<feature type="domain" description="Amidohydrolase-related" evidence="2">
    <location>
        <begin position="7"/>
        <end position="279"/>
    </location>
</feature>
<evidence type="ECO:0000256" key="1">
    <source>
        <dbReference type="ARBA" id="ARBA00038310"/>
    </source>
</evidence>
<organism evidence="3 4">
    <name type="scientific">Mycetocola manganoxydans</name>
    <dbReference type="NCBI Taxonomy" id="699879"/>
    <lineage>
        <taxon>Bacteria</taxon>
        <taxon>Bacillati</taxon>
        <taxon>Actinomycetota</taxon>
        <taxon>Actinomycetes</taxon>
        <taxon>Micrococcales</taxon>
        <taxon>Microbacteriaceae</taxon>
        <taxon>Mycetocola</taxon>
    </lineage>
</organism>
<sequence>MTAPRRIDAHLHLWDLDVSEYGWLGPQFGPLYASWSAEQAEPELRRAGMDGAILVQAEDSAVDTRFMLDNADAHDWVLGVVGWVPLDSTDAARRDLEAWSRHPKFRGIRHLLNDDPRDDFLDLPEVRASLADVARRGLAFDVHDAWPCHLDRATRVARDLPELTLVLDHLAKPPRGRDDFGAWRESMTTFAAQPNTVGKLSSLRRPDAPYTVDAVREVFDLAITAFGPDRLMYGGDWPMSVPDGGYAPTWHVLSELIGELSEPEQDAILGGTAGRVYGIR</sequence>
<protein>
    <submittedName>
        <fullName evidence="3">Hydrolase</fullName>
    </submittedName>
</protein>